<dbReference type="InterPro" id="IPR036291">
    <property type="entry name" value="NAD(P)-bd_dom_sf"/>
</dbReference>
<dbReference type="PANTHER" id="PTHR43377:SF1">
    <property type="entry name" value="BILIVERDIN REDUCTASE A"/>
    <property type="match status" value="1"/>
</dbReference>
<feature type="domain" description="Gfo/Idh/MocA-like oxidoreductase N-terminal" evidence="2">
    <location>
        <begin position="1"/>
        <end position="119"/>
    </location>
</feature>
<comment type="similarity">
    <text evidence="1">Belongs to the Gfo/Idh/MocA family.</text>
</comment>
<dbReference type="Pfam" id="PF02894">
    <property type="entry name" value="GFO_IDH_MocA_C"/>
    <property type="match status" value="1"/>
</dbReference>
<keyword evidence="5" id="KW-1185">Reference proteome</keyword>
<name>A0A172TE87_9BACL</name>
<dbReference type="Gene3D" id="3.40.50.720">
    <property type="entry name" value="NAD(P)-binding Rossmann-like Domain"/>
    <property type="match status" value="1"/>
</dbReference>
<evidence type="ECO:0000259" key="2">
    <source>
        <dbReference type="Pfam" id="PF01408"/>
    </source>
</evidence>
<proteinExistence type="inferred from homology"/>
<dbReference type="KEGG" id="pswu:SY83_02095"/>
<dbReference type="OrthoDB" id="9815825at2"/>
<feature type="domain" description="Gfo/Idh/MocA-like oxidoreductase C-terminal" evidence="3">
    <location>
        <begin position="131"/>
        <end position="325"/>
    </location>
</feature>
<protein>
    <submittedName>
        <fullName evidence="4">Oxidoreductase</fullName>
    </submittedName>
</protein>
<evidence type="ECO:0000313" key="4">
    <source>
        <dbReference type="EMBL" id="ANE45320.1"/>
    </source>
</evidence>
<dbReference type="SUPFAM" id="SSF55347">
    <property type="entry name" value="Glyceraldehyde-3-phosphate dehydrogenase-like, C-terminal domain"/>
    <property type="match status" value="1"/>
</dbReference>
<dbReference type="Proteomes" id="UP000076927">
    <property type="component" value="Chromosome"/>
</dbReference>
<evidence type="ECO:0000259" key="3">
    <source>
        <dbReference type="Pfam" id="PF02894"/>
    </source>
</evidence>
<evidence type="ECO:0000256" key="1">
    <source>
        <dbReference type="ARBA" id="ARBA00010928"/>
    </source>
</evidence>
<dbReference type="AlphaFoldDB" id="A0A172TE87"/>
<dbReference type="Gene3D" id="3.30.360.10">
    <property type="entry name" value="Dihydrodipicolinate Reductase, domain 2"/>
    <property type="match status" value="1"/>
</dbReference>
<dbReference type="RefSeq" id="WP_068603815.1">
    <property type="nucleotide sequence ID" value="NZ_CP011388.1"/>
</dbReference>
<dbReference type="InterPro" id="IPR000683">
    <property type="entry name" value="Gfo/Idh/MocA-like_OxRdtase_N"/>
</dbReference>
<dbReference type="Pfam" id="PF01408">
    <property type="entry name" value="GFO_IDH_MocA"/>
    <property type="match status" value="1"/>
</dbReference>
<dbReference type="GO" id="GO:0000166">
    <property type="term" value="F:nucleotide binding"/>
    <property type="evidence" value="ECO:0007669"/>
    <property type="project" value="InterPro"/>
</dbReference>
<dbReference type="InterPro" id="IPR004104">
    <property type="entry name" value="Gfo/Idh/MocA-like_OxRdtase_C"/>
</dbReference>
<sequence>MKVAVVGCGGMGSIHAHSYAKMPAVKLVGVCDIRMEMAEELAGETGTTAFGSLEAMITAVDPDVVSITLPSYLHKDYVCKAADFGKHIICEKPLALTSNDAEEISRYCEHKGVQLYVGHVVRFFPEYVRMKQEIDAGRVGRVGVAHARRVGEHPGNKSLWFKEMEKSGGVILDLMVHDIDYMRWTLGEVKSVYCLNHRDEKMDYALVTLVFHNGTIANLEGFWGYPGSFRTSAEFAGSKGIIQNDSMASQSLHIRKASVNFDRSKFAEVPQSPGYKSPYDLELAHFLACIQEQQEPRVTAKDACQAVRIAEAALESARTGNVVML</sequence>
<dbReference type="EMBL" id="CP011388">
    <property type="protein sequence ID" value="ANE45320.1"/>
    <property type="molecule type" value="Genomic_DNA"/>
</dbReference>
<dbReference type="PATRIC" id="fig|1178515.4.peg.398"/>
<dbReference type="SUPFAM" id="SSF51735">
    <property type="entry name" value="NAD(P)-binding Rossmann-fold domains"/>
    <property type="match status" value="1"/>
</dbReference>
<evidence type="ECO:0000313" key="5">
    <source>
        <dbReference type="Proteomes" id="UP000076927"/>
    </source>
</evidence>
<dbReference type="STRING" id="1178515.SY83_02095"/>
<dbReference type="PANTHER" id="PTHR43377">
    <property type="entry name" value="BILIVERDIN REDUCTASE A"/>
    <property type="match status" value="1"/>
</dbReference>
<dbReference type="InterPro" id="IPR051450">
    <property type="entry name" value="Gfo/Idh/MocA_Oxidoreductases"/>
</dbReference>
<organism evidence="4 5">
    <name type="scientific">Paenibacillus swuensis</name>
    <dbReference type="NCBI Taxonomy" id="1178515"/>
    <lineage>
        <taxon>Bacteria</taxon>
        <taxon>Bacillati</taxon>
        <taxon>Bacillota</taxon>
        <taxon>Bacilli</taxon>
        <taxon>Bacillales</taxon>
        <taxon>Paenibacillaceae</taxon>
        <taxon>Paenibacillus</taxon>
    </lineage>
</organism>
<accession>A0A172TE87</accession>
<gene>
    <name evidence="4" type="ORF">SY83_02095</name>
</gene>
<reference evidence="4 5" key="1">
    <citation type="submission" date="2015-01" db="EMBL/GenBank/DDBJ databases">
        <title>Paenibacillus swuensis/DY6/whole genome sequencing.</title>
        <authorList>
            <person name="Kim M.K."/>
            <person name="Srinivasan S."/>
            <person name="Lee J.-J."/>
        </authorList>
    </citation>
    <scope>NUCLEOTIDE SEQUENCE [LARGE SCALE GENOMIC DNA]</scope>
    <source>
        <strain evidence="4 5">DY6</strain>
    </source>
</reference>